<evidence type="ECO:0000259" key="6">
    <source>
        <dbReference type="PROSITE" id="PS51350"/>
    </source>
</evidence>
<evidence type="ECO:0000256" key="3">
    <source>
        <dbReference type="ARBA" id="ARBA00020422"/>
    </source>
</evidence>
<dbReference type="Gene3D" id="3.30.1340.10">
    <property type="entry name" value="HPr-like"/>
    <property type="match status" value="1"/>
</dbReference>
<evidence type="ECO:0000256" key="4">
    <source>
        <dbReference type="ARBA" id="ARBA00022490"/>
    </source>
</evidence>
<dbReference type="CDD" id="cd00367">
    <property type="entry name" value="PTS-HPr_like"/>
    <property type="match status" value="1"/>
</dbReference>
<dbReference type="OrthoDB" id="9809047at2"/>
<dbReference type="PRINTS" id="PR00107">
    <property type="entry name" value="PHOSPHOCPHPR"/>
</dbReference>
<dbReference type="GO" id="GO:0009401">
    <property type="term" value="P:phosphoenolpyruvate-dependent sugar phosphotransferase system"/>
    <property type="evidence" value="ECO:0007669"/>
    <property type="project" value="UniProtKB-KW"/>
</dbReference>
<sequence length="88" mass="9036">MAQRITSIASAVGLHARPASILANAASESGHDVTLTAKGRTVDAESLLSVLSLGIVHGDEVVITVEGAEDERVADEITALLATDLDND</sequence>
<comment type="function">
    <text evidence="1">General (non sugar-specific) component of the phosphoenolpyruvate-dependent sugar phosphotransferase system (sugar PTS). This major carbohydrate active-transport system catalyzes the phosphorylation of incoming sugar substrates concomitantly with their translocation across the cell membrane. The phosphoryl group from phosphoenolpyruvate (PEP) is transferred to the phosphoryl carrier protein HPr by enzyme I. Phospho-HPr then transfers it to the PTS EIIA domain.</text>
</comment>
<dbReference type="PROSITE" id="PS00369">
    <property type="entry name" value="PTS_HPR_HIS"/>
    <property type="match status" value="1"/>
</dbReference>
<dbReference type="NCBIfam" id="TIGR01003">
    <property type="entry name" value="PTS_HPr_family"/>
    <property type="match status" value="1"/>
</dbReference>
<dbReference type="AlphaFoldDB" id="B8HE09"/>
<keyword evidence="8" id="KW-1185">Reference proteome</keyword>
<dbReference type="GO" id="GO:0005737">
    <property type="term" value="C:cytoplasm"/>
    <property type="evidence" value="ECO:0007669"/>
    <property type="project" value="UniProtKB-SubCell"/>
</dbReference>
<dbReference type="InterPro" id="IPR050399">
    <property type="entry name" value="HPr"/>
</dbReference>
<dbReference type="KEGG" id="ach:Achl_1050"/>
<gene>
    <name evidence="7" type="ordered locus">Achl_1050</name>
</gene>
<dbReference type="PROSITE" id="PS51350">
    <property type="entry name" value="PTS_HPR_DOM"/>
    <property type="match status" value="1"/>
</dbReference>
<evidence type="ECO:0000313" key="8">
    <source>
        <dbReference type="Proteomes" id="UP000002505"/>
    </source>
</evidence>
<name>B8HE09_PSECP</name>
<dbReference type="HOGENOM" id="CLU_136230_3_2_11"/>
<accession>B8HE09</accession>
<dbReference type="PANTHER" id="PTHR33705">
    <property type="entry name" value="PHOSPHOCARRIER PROTEIN HPR"/>
    <property type="match status" value="1"/>
</dbReference>
<dbReference type="InterPro" id="IPR000032">
    <property type="entry name" value="HPr-like"/>
</dbReference>
<evidence type="ECO:0000313" key="7">
    <source>
        <dbReference type="EMBL" id="ACL39044.1"/>
    </source>
</evidence>
<evidence type="ECO:0000256" key="2">
    <source>
        <dbReference type="ARBA" id="ARBA00004496"/>
    </source>
</evidence>
<comment type="subcellular location">
    <subcellularLocation>
        <location evidence="2">Cytoplasm</location>
    </subcellularLocation>
</comment>
<feature type="domain" description="HPr" evidence="6">
    <location>
        <begin position="1"/>
        <end position="88"/>
    </location>
</feature>
<keyword evidence="4" id="KW-0963">Cytoplasm</keyword>
<dbReference type="PANTHER" id="PTHR33705:SF2">
    <property type="entry name" value="PHOSPHOCARRIER PROTEIN NPR"/>
    <property type="match status" value="1"/>
</dbReference>
<dbReference type="InterPro" id="IPR035895">
    <property type="entry name" value="HPr-like_sf"/>
</dbReference>
<proteinExistence type="predicted"/>
<dbReference type="Pfam" id="PF00381">
    <property type="entry name" value="PTS-HPr"/>
    <property type="match status" value="1"/>
</dbReference>
<dbReference type="SUPFAM" id="SSF55594">
    <property type="entry name" value="HPr-like"/>
    <property type="match status" value="1"/>
</dbReference>
<protein>
    <recommendedName>
        <fullName evidence="3">Phosphocarrier protein HPr</fullName>
    </recommendedName>
</protein>
<dbReference type="EMBL" id="CP001341">
    <property type="protein sequence ID" value="ACL39044.1"/>
    <property type="molecule type" value="Genomic_DNA"/>
</dbReference>
<evidence type="ECO:0000256" key="1">
    <source>
        <dbReference type="ARBA" id="ARBA00003681"/>
    </source>
</evidence>
<dbReference type="eggNOG" id="COG1925">
    <property type="taxonomic scope" value="Bacteria"/>
</dbReference>
<evidence type="ECO:0000256" key="5">
    <source>
        <dbReference type="ARBA" id="ARBA00022683"/>
    </source>
</evidence>
<dbReference type="Proteomes" id="UP000002505">
    <property type="component" value="Chromosome"/>
</dbReference>
<keyword evidence="5" id="KW-0598">Phosphotransferase system</keyword>
<reference evidence="7" key="1">
    <citation type="submission" date="2009-01" db="EMBL/GenBank/DDBJ databases">
        <title>Complete sequence of chromosome of Arthrobacter chlorophenolicus A6.</title>
        <authorList>
            <consortium name="US DOE Joint Genome Institute"/>
            <person name="Lucas S."/>
            <person name="Copeland A."/>
            <person name="Lapidus A."/>
            <person name="Glavina del Rio T."/>
            <person name="Tice H."/>
            <person name="Bruce D."/>
            <person name="Goodwin L."/>
            <person name="Pitluck S."/>
            <person name="Goltsman E."/>
            <person name="Clum A."/>
            <person name="Larimer F."/>
            <person name="Land M."/>
            <person name="Hauser L."/>
            <person name="Kyrpides N."/>
            <person name="Mikhailova N."/>
            <person name="Jansson J."/>
            <person name="Richardson P."/>
        </authorList>
    </citation>
    <scope>NUCLEOTIDE SEQUENCE [LARGE SCALE GENOMIC DNA]</scope>
    <source>
        <strain evidence="7">A6</strain>
    </source>
</reference>
<dbReference type="RefSeq" id="WP_015936267.1">
    <property type="nucleotide sequence ID" value="NC_011886.1"/>
</dbReference>
<dbReference type="InterPro" id="IPR001020">
    <property type="entry name" value="PTS_HPr_His_P_site"/>
</dbReference>
<dbReference type="STRING" id="452863.Achl_1050"/>
<organism evidence="7 8">
    <name type="scientific">Pseudarthrobacter chlorophenolicus (strain ATCC 700700 / DSM 12829 / CIP 107037 / JCM 12360 / KCTC 9906 / NCIMB 13794 / A6)</name>
    <name type="common">Arthrobacter chlorophenolicus</name>
    <dbReference type="NCBI Taxonomy" id="452863"/>
    <lineage>
        <taxon>Bacteria</taxon>
        <taxon>Bacillati</taxon>
        <taxon>Actinomycetota</taxon>
        <taxon>Actinomycetes</taxon>
        <taxon>Micrococcales</taxon>
        <taxon>Micrococcaceae</taxon>
        <taxon>Pseudarthrobacter</taxon>
    </lineage>
</organism>